<accession>A0A1G6QYH9</accession>
<feature type="region of interest" description="Disordered" evidence="6">
    <location>
        <begin position="1"/>
        <end position="29"/>
    </location>
</feature>
<keyword evidence="4" id="KW-0808">Transferase</keyword>
<dbReference type="PANTHER" id="PTHR43047">
    <property type="entry name" value="TWO-COMPONENT HISTIDINE PROTEIN KINASE"/>
    <property type="match status" value="1"/>
</dbReference>
<dbReference type="PRINTS" id="PR00344">
    <property type="entry name" value="BCTRLSENSOR"/>
</dbReference>
<dbReference type="InterPro" id="IPR004358">
    <property type="entry name" value="Sig_transdc_His_kin-like_C"/>
</dbReference>
<dbReference type="PANTHER" id="PTHR43047:SF78">
    <property type="entry name" value="SENSORY_REGULATORY PROTEIN RPFC"/>
    <property type="match status" value="1"/>
</dbReference>
<dbReference type="InterPro" id="IPR003594">
    <property type="entry name" value="HATPase_dom"/>
</dbReference>
<dbReference type="InterPro" id="IPR036890">
    <property type="entry name" value="HATPase_C_sf"/>
</dbReference>
<evidence type="ECO:0000313" key="9">
    <source>
        <dbReference type="Proteomes" id="UP000198925"/>
    </source>
</evidence>
<dbReference type="InterPro" id="IPR003661">
    <property type="entry name" value="HisK_dim/P_dom"/>
</dbReference>
<keyword evidence="5 8" id="KW-0418">Kinase</keyword>
<dbReference type="Pfam" id="PF02518">
    <property type="entry name" value="HATPase_c"/>
    <property type="match status" value="1"/>
</dbReference>
<dbReference type="Gene3D" id="3.30.565.10">
    <property type="entry name" value="Histidine kinase-like ATPase, C-terminal domain"/>
    <property type="match status" value="1"/>
</dbReference>
<dbReference type="Proteomes" id="UP000198925">
    <property type="component" value="Unassembled WGS sequence"/>
</dbReference>
<evidence type="ECO:0000256" key="3">
    <source>
        <dbReference type="ARBA" id="ARBA00022553"/>
    </source>
</evidence>
<evidence type="ECO:0000256" key="6">
    <source>
        <dbReference type="SAM" id="MobiDB-lite"/>
    </source>
</evidence>
<evidence type="ECO:0000259" key="7">
    <source>
        <dbReference type="PROSITE" id="PS50109"/>
    </source>
</evidence>
<dbReference type="GO" id="GO:0000155">
    <property type="term" value="F:phosphorelay sensor kinase activity"/>
    <property type="evidence" value="ECO:0007669"/>
    <property type="project" value="InterPro"/>
</dbReference>
<dbReference type="EC" id="2.7.13.3" evidence="2"/>
<dbReference type="SMART" id="SM00387">
    <property type="entry name" value="HATPase_c"/>
    <property type="match status" value="1"/>
</dbReference>
<dbReference type="InterPro" id="IPR035965">
    <property type="entry name" value="PAS-like_dom_sf"/>
</dbReference>
<evidence type="ECO:0000256" key="4">
    <source>
        <dbReference type="ARBA" id="ARBA00022679"/>
    </source>
</evidence>
<feature type="domain" description="Histidine kinase" evidence="7">
    <location>
        <begin position="1310"/>
        <end position="1527"/>
    </location>
</feature>
<evidence type="ECO:0000256" key="5">
    <source>
        <dbReference type="ARBA" id="ARBA00022777"/>
    </source>
</evidence>
<dbReference type="EMBL" id="FMZX01000003">
    <property type="protein sequence ID" value="SDC97034.1"/>
    <property type="molecule type" value="Genomic_DNA"/>
</dbReference>
<name>A0A1G6QYH9_9PROT</name>
<organism evidence="8 9">
    <name type="scientific">Belnapia rosea</name>
    <dbReference type="NCBI Taxonomy" id="938405"/>
    <lineage>
        <taxon>Bacteria</taxon>
        <taxon>Pseudomonadati</taxon>
        <taxon>Pseudomonadota</taxon>
        <taxon>Alphaproteobacteria</taxon>
        <taxon>Acetobacterales</taxon>
        <taxon>Roseomonadaceae</taxon>
        <taxon>Belnapia</taxon>
    </lineage>
</organism>
<dbReference type="SUPFAM" id="SSF55874">
    <property type="entry name" value="ATPase domain of HSP90 chaperone/DNA topoisomerase II/histidine kinase"/>
    <property type="match status" value="1"/>
</dbReference>
<dbReference type="PROSITE" id="PS50109">
    <property type="entry name" value="HIS_KIN"/>
    <property type="match status" value="1"/>
</dbReference>
<dbReference type="Gene3D" id="3.30.450.20">
    <property type="entry name" value="PAS domain"/>
    <property type="match status" value="9"/>
</dbReference>
<dbReference type="Gene3D" id="1.10.287.130">
    <property type="match status" value="1"/>
</dbReference>
<dbReference type="InterPro" id="IPR000014">
    <property type="entry name" value="PAS"/>
</dbReference>
<dbReference type="SUPFAM" id="SSF55785">
    <property type="entry name" value="PYP-like sensor domain (PAS domain)"/>
    <property type="match status" value="10"/>
</dbReference>
<dbReference type="InterPro" id="IPR036097">
    <property type="entry name" value="HisK_dim/P_sf"/>
</dbReference>
<dbReference type="CDD" id="cd16922">
    <property type="entry name" value="HATPase_EvgS-ArcB-TorS-like"/>
    <property type="match status" value="1"/>
</dbReference>
<feature type="region of interest" description="Disordered" evidence="6">
    <location>
        <begin position="361"/>
        <end position="381"/>
    </location>
</feature>
<proteinExistence type="predicted"/>
<gene>
    <name evidence="8" type="ORF">SAMN04487779_1003225</name>
</gene>
<reference evidence="8 9" key="1">
    <citation type="submission" date="2016-10" db="EMBL/GenBank/DDBJ databases">
        <authorList>
            <person name="de Groot N.N."/>
        </authorList>
    </citation>
    <scope>NUCLEOTIDE SEQUENCE [LARGE SCALE GENOMIC DNA]</scope>
    <source>
        <strain evidence="8 9">CPCC 100156</strain>
    </source>
</reference>
<dbReference type="SMART" id="SM00388">
    <property type="entry name" value="HisKA"/>
    <property type="match status" value="1"/>
</dbReference>
<dbReference type="STRING" id="938405.SAMN02927895_02577"/>
<keyword evidence="9" id="KW-1185">Reference proteome</keyword>
<comment type="catalytic activity">
    <reaction evidence="1">
        <text>ATP + protein L-histidine = ADP + protein N-phospho-L-histidine.</text>
        <dbReference type="EC" id="2.7.13.3"/>
    </reaction>
</comment>
<dbReference type="Pfam" id="PF12860">
    <property type="entry name" value="PAS_7"/>
    <property type="match status" value="10"/>
</dbReference>
<dbReference type="SMART" id="SM00091">
    <property type="entry name" value="PAS"/>
    <property type="match status" value="8"/>
</dbReference>
<dbReference type="InterPro" id="IPR005467">
    <property type="entry name" value="His_kinase_dom"/>
</dbReference>
<evidence type="ECO:0000256" key="2">
    <source>
        <dbReference type="ARBA" id="ARBA00012438"/>
    </source>
</evidence>
<evidence type="ECO:0000256" key="1">
    <source>
        <dbReference type="ARBA" id="ARBA00000085"/>
    </source>
</evidence>
<dbReference type="CDD" id="cd00082">
    <property type="entry name" value="HisKA"/>
    <property type="match status" value="1"/>
</dbReference>
<dbReference type="RefSeq" id="WP_090662729.1">
    <property type="nucleotide sequence ID" value="NZ_FMZX01000003.1"/>
</dbReference>
<sequence length="1534" mass="164740">MIEASLPAAPEMDSPPPSSPLGSPGQERPDLLPLLLASMRHGIALFDAAGRLVAANELARRLGALPGDTLPIGASIEALIEAQAAAGEFGDEAQTAAQLAAARSFDRSRPGRYTRTRPDGRVLEITSDPTPDGGFIATYSDITARSRAEEAARDRAAMLSAALDSMQHGCLIFGPDDRLLALNALATSCAGLAPGDLSPGHSLAELAQRQFERGALGEGEAAELRRQRLLQGEHGHAAQDTLILPDGRVVKVISNPIPSGGRVITFTDITALVAAEKAAEARAATLQAMLENMRHGVTLFDAGHRVVATNRLMPQLAGVPAAEVMPGRHLRDLIAAQVAAAASGDPELDRRHAAEALTADRSRPLRHTRPSRDGRVLDVTSDPMPDGGFVLTITDITALARAEAEARQQAQVQEAMLRAIRHGIALYDADGRLVAVNRISGSAGGPTFPEGDRPLPAGTHFIDVLRRQAAIGGLGPEPEREFARLVALDRRQSHRYMRRTSTGRLIEVHSDPMPDGGFAMTFSDVTALAEAEAEAESRAAMFRAALDNMRHGFMLFGPDRRLRATNRLASEIGGLSAEELAPGILIDEQIRLHHARGMYGPPPKSDETLARLLQADRSKPWRRTRHMPDGRVVEVFSDPTPDGGFVITFTDITARSAAEAEAQDRARNLQVTLDSIRHGIALYGPDRRLLLANQLAGPGHGLFNLPARTGVLFDDLLHEQHALGMFGSEPEASRVLAQSLTLDRSRPSRLQRRAPNGQVFDIASNPTPDGGFVVTHSDVSELEAAKAEASERAAMLQLMFDNMQHGITYFGPNERLRAFNRLAEDTMGGPTVRLRLGMTLDELGQLQAAAGILGDADTAAAILERRRRIDRSRQHRYLRRGTGGRFIEIISNPAPDGGFVVTHSDVTELLKAQAAAAERASQLQVMLDSMRHGIALFDRDRCLLAANALAAQINGLPVDALQPGRRIEDIAAEVVAVGLIDAAEVEKLLREDLHSPSRITRHRPDGSVIEIVRDPTPDGGFVITYSDVTALTRAETAARERAGVLQVMLENTRHGICYYGPDRRVIAANSLASDFGGYSPGTLRPGRTLEELVDDQLTHGVAGDQGAETARMALAMDRSQPARYMRTAEDGRIIEVTSDPTPDGGFVVTTSDVTPAARAEQEARSRAAILQAMLDNSRQGITLFDMQGRVLAANGMAASMNGLPPDALSPGQPIQALIRAQAELGYFDAVTLEDALSLVPEDRPWPVPYSRQRTLGGGRIVEITTDSVGGVGYIRSYRDISEELRARAELERARDAAEAANRAKSRFLATMSHELRTPLNAVIGFSEAYMIDNDPARRLDYVQSIHEAGRHLLSLIDDILDVTRSETTGFAITESRVDVVSLAEGAVHMMQATAATAGVSLRASLPPSLPPLRADELRLRQVLLNLVANAVKFTPSGGAVTLDAGIEPEGDLLLRITDTGIGMEAADIPRAFEPFTQLDSSLSRRFPGSGLGLYLARALAEAQGATLTLDSTPGAGTIAVLRFPKARLLADMAA</sequence>
<keyword evidence="3" id="KW-0597">Phosphoprotein</keyword>
<evidence type="ECO:0000313" key="8">
    <source>
        <dbReference type="EMBL" id="SDC97034.1"/>
    </source>
</evidence>
<dbReference type="SUPFAM" id="SSF47384">
    <property type="entry name" value="Homodimeric domain of signal transducing histidine kinase"/>
    <property type="match status" value="1"/>
</dbReference>
<dbReference type="Pfam" id="PF00512">
    <property type="entry name" value="HisKA"/>
    <property type="match status" value="1"/>
</dbReference>
<protein>
    <recommendedName>
        <fullName evidence="2">histidine kinase</fullName>
        <ecNumber evidence="2">2.7.13.3</ecNumber>
    </recommendedName>
</protein>